<protein>
    <submittedName>
        <fullName evidence="3">Aldo/keto reductase</fullName>
    </submittedName>
</protein>
<dbReference type="CDD" id="cd19088">
    <property type="entry name" value="AKR_AKR13B1"/>
    <property type="match status" value="1"/>
</dbReference>
<accession>A0ABX6YHL5</accession>
<feature type="domain" description="NADP-dependent oxidoreductase" evidence="2">
    <location>
        <begin position="27"/>
        <end position="304"/>
    </location>
</feature>
<dbReference type="InterPro" id="IPR020471">
    <property type="entry name" value="AKR"/>
</dbReference>
<dbReference type="InterPro" id="IPR023210">
    <property type="entry name" value="NADP_OxRdtase_dom"/>
</dbReference>
<dbReference type="InterPro" id="IPR050791">
    <property type="entry name" value="Aldo-Keto_reductase"/>
</dbReference>
<dbReference type="Proteomes" id="UP000662814">
    <property type="component" value="Chromosome"/>
</dbReference>
<gene>
    <name evidence="3" type="ORF">HCR76_15055</name>
</gene>
<name>A0ABX6YHL5_9MICO</name>
<dbReference type="PANTHER" id="PTHR43625">
    <property type="entry name" value="AFLATOXIN B1 ALDEHYDE REDUCTASE"/>
    <property type="match status" value="1"/>
</dbReference>
<dbReference type="Pfam" id="PF00248">
    <property type="entry name" value="Aldo_ket_red"/>
    <property type="match status" value="1"/>
</dbReference>
<sequence>MTEPASPHPVSNIPGGSFPLGGTPTARIGYGMSRIALMAETAENRASAVALLRTARELGVTHFDTAQFYGDDRANQLLRESFAGVRDDIVIATKVGVKLVSGAPVPLEAAQKPGELRVAVEENLRTLGTDRVDIVNLRRMDFTPGLVAEGSQIVSFEDQLAEMVSLRDEGKILSIGLSHVTIEQLRTALPLGVACVQNMYSLVRRDDEPLLSLCEKHGIAWVPYFPLGGGFGTLPKVADERIVADVAERLGATPSQVGLAWQLAHSPNTMVIPGTSSIDHLNENVEAGAVQLDAGSIAELDALAQPA</sequence>
<dbReference type="SUPFAM" id="SSF51430">
    <property type="entry name" value="NAD(P)-linked oxidoreductase"/>
    <property type="match status" value="1"/>
</dbReference>
<dbReference type="InterPro" id="IPR036812">
    <property type="entry name" value="NAD(P)_OxRdtase_dom_sf"/>
</dbReference>
<proteinExistence type="predicted"/>
<evidence type="ECO:0000259" key="2">
    <source>
        <dbReference type="Pfam" id="PF00248"/>
    </source>
</evidence>
<evidence type="ECO:0000313" key="4">
    <source>
        <dbReference type="Proteomes" id="UP000662814"/>
    </source>
</evidence>
<dbReference type="PRINTS" id="PR00069">
    <property type="entry name" value="ALDKETRDTASE"/>
</dbReference>
<reference evidence="3 4" key="1">
    <citation type="submission" date="2020-12" db="EMBL/GenBank/DDBJ databases">
        <title>Microbacterium sp. HY060.</title>
        <authorList>
            <person name="Zhou J."/>
        </authorList>
    </citation>
    <scope>NUCLEOTIDE SEQUENCE [LARGE SCALE GENOMIC DNA]</scope>
    <source>
        <strain evidence="3 4">HY60</strain>
    </source>
</reference>
<dbReference type="EMBL" id="CP061169">
    <property type="protein sequence ID" value="QPZ38089.1"/>
    <property type="molecule type" value="Genomic_DNA"/>
</dbReference>
<dbReference type="PANTHER" id="PTHR43625:SF40">
    <property type="entry name" value="ALDO-KETO REDUCTASE YAKC [NADP(+)]"/>
    <property type="match status" value="1"/>
</dbReference>
<dbReference type="RefSeq" id="WP_166987497.1">
    <property type="nucleotide sequence ID" value="NZ_CP061169.1"/>
</dbReference>
<keyword evidence="4" id="KW-1185">Reference proteome</keyword>
<organism evidence="3 4">
    <name type="scientific">Paramicrobacterium chengjingii</name>
    <dbReference type="NCBI Taxonomy" id="2769067"/>
    <lineage>
        <taxon>Bacteria</taxon>
        <taxon>Bacillati</taxon>
        <taxon>Actinomycetota</taxon>
        <taxon>Actinomycetes</taxon>
        <taxon>Micrococcales</taxon>
        <taxon>Microbacteriaceae</taxon>
        <taxon>Paramicrobacterium</taxon>
    </lineage>
</organism>
<dbReference type="Gene3D" id="3.20.20.100">
    <property type="entry name" value="NADP-dependent oxidoreductase domain"/>
    <property type="match status" value="1"/>
</dbReference>
<keyword evidence="1" id="KW-0560">Oxidoreductase</keyword>
<evidence type="ECO:0000313" key="3">
    <source>
        <dbReference type="EMBL" id="QPZ38089.1"/>
    </source>
</evidence>
<evidence type="ECO:0000256" key="1">
    <source>
        <dbReference type="ARBA" id="ARBA00023002"/>
    </source>
</evidence>